<dbReference type="AlphaFoldDB" id="A0A4Q0VI60"/>
<feature type="transmembrane region" description="Helical" evidence="9">
    <location>
        <begin position="133"/>
        <end position="161"/>
    </location>
</feature>
<keyword evidence="8 9" id="KW-0472">Membrane</keyword>
<keyword evidence="11" id="KW-1185">Reference proteome</keyword>
<sequence>MKEVASMATPKQLSKTLTLGDQLRIFGRSGLEQAAWNYPRLQNLGFCYIMIPAIKRLYTQRMDQATAATRHLVAFNTMPYMQSLITGVTLSLEEQRANGQALTDADINAVKVGMMGSLAGVTDPVWWGTWRPILSAFAASLTLSGLGILGPVVFFVSWNIVRLGFRWWAQRWGYRHGLDVIQDLGTGILQKLTLGASLVGLFMMGAMIPRWVKLTLKPMLTTDHQTGYSLQTLLNQLLPGLLPLVATLGCVWLLHHRVKPFWLLIGVLGLSILGYWLGWLA</sequence>
<evidence type="ECO:0000256" key="1">
    <source>
        <dbReference type="ARBA" id="ARBA00004651"/>
    </source>
</evidence>
<dbReference type="GO" id="GO:0005886">
    <property type="term" value="C:plasma membrane"/>
    <property type="evidence" value="ECO:0007669"/>
    <property type="project" value="UniProtKB-SubCell"/>
</dbReference>
<evidence type="ECO:0000256" key="5">
    <source>
        <dbReference type="ARBA" id="ARBA00022683"/>
    </source>
</evidence>
<dbReference type="EMBL" id="QXIL01000030">
    <property type="protein sequence ID" value="RXI76528.1"/>
    <property type="molecule type" value="Genomic_DNA"/>
</dbReference>
<evidence type="ECO:0000256" key="4">
    <source>
        <dbReference type="ARBA" id="ARBA00022597"/>
    </source>
</evidence>
<name>A0A4Q0VI60_9LACO</name>
<proteinExistence type="predicted"/>
<evidence type="ECO:0000313" key="10">
    <source>
        <dbReference type="EMBL" id="RXI76528.1"/>
    </source>
</evidence>
<dbReference type="Proteomes" id="UP000290602">
    <property type="component" value="Unassembled WGS sequence"/>
</dbReference>
<evidence type="ECO:0000313" key="11">
    <source>
        <dbReference type="Proteomes" id="UP000290602"/>
    </source>
</evidence>
<keyword evidence="5" id="KW-0598">Phosphotransferase system</keyword>
<evidence type="ECO:0000256" key="2">
    <source>
        <dbReference type="ARBA" id="ARBA00022448"/>
    </source>
</evidence>
<evidence type="ECO:0000256" key="8">
    <source>
        <dbReference type="ARBA" id="ARBA00023136"/>
    </source>
</evidence>
<dbReference type="OrthoDB" id="9795582at2"/>
<keyword evidence="2" id="KW-0813">Transport</keyword>
<dbReference type="GO" id="GO:0009401">
    <property type="term" value="P:phosphoenolpyruvate-dependent sugar phosphotransferase system"/>
    <property type="evidence" value="ECO:0007669"/>
    <property type="project" value="UniProtKB-KW"/>
</dbReference>
<evidence type="ECO:0000256" key="3">
    <source>
        <dbReference type="ARBA" id="ARBA00022475"/>
    </source>
</evidence>
<keyword evidence="6 9" id="KW-0812">Transmembrane</keyword>
<reference evidence="10 11" key="1">
    <citation type="submission" date="2018-08" db="EMBL/GenBank/DDBJ databases">
        <title>Lactobacillus suantsai sp. nov., isolated from traditional fermented suan-tsai in Taiwan.</title>
        <authorList>
            <person name="Huang C.-H."/>
        </authorList>
    </citation>
    <scope>NUCLEOTIDE SEQUENCE [LARGE SCALE GENOMIC DNA]</scope>
    <source>
        <strain evidence="10 11">BCRC 12945</strain>
    </source>
</reference>
<evidence type="ECO:0000256" key="7">
    <source>
        <dbReference type="ARBA" id="ARBA00022989"/>
    </source>
</evidence>
<accession>A0A4Q0VI60</accession>
<keyword evidence="4" id="KW-0762">Sugar transport</keyword>
<dbReference type="InterPro" id="IPR004704">
    <property type="entry name" value="PTS_IID_man"/>
</dbReference>
<gene>
    <name evidence="10" type="ORF">DXH47_10610</name>
</gene>
<dbReference type="PANTHER" id="PTHR32502">
    <property type="entry name" value="N-ACETYLGALACTOSAMINE PERMEASE II COMPONENT-RELATED"/>
    <property type="match status" value="1"/>
</dbReference>
<dbReference type="InterPro" id="IPR050303">
    <property type="entry name" value="GatZ_KbaZ_carbometab"/>
</dbReference>
<dbReference type="PANTHER" id="PTHR32502:SF5">
    <property type="entry name" value="N-ACETYLGALACTOSAMINE PERMEASE IID COMPONENT-RELATED"/>
    <property type="match status" value="1"/>
</dbReference>
<protein>
    <submittedName>
        <fullName evidence="10">PTS mannose/fructose/sorbose transporter family subunit IID</fullName>
    </submittedName>
</protein>
<feature type="transmembrane region" description="Helical" evidence="9">
    <location>
        <begin position="192"/>
        <end position="212"/>
    </location>
</feature>
<dbReference type="Pfam" id="PF03613">
    <property type="entry name" value="EIID-AGA"/>
    <property type="match status" value="1"/>
</dbReference>
<keyword evidence="3" id="KW-1003">Cell membrane</keyword>
<comment type="caution">
    <text evidence="10">The sequence shown here is derived from an EMBL/GenBank/DDBJ whole genome shotgun (WGS) entry which is preliminary data.</text>
</comment>
<dbReference type="PROSITE" id="PS51108">
    <property type="entry name" value="PTS_EIID"/>
    <property type="match status" value="1"/>
</dbReference>
<feature type="transmembrane region" description="Helical" evidence="9">
    <location>
        <begin position="261"/>
        <end position="279"/>
    </location>
</feature>
<feature type="transmembrane region" description="Helical" evidence="9">
    <location>
        <begin position="232"/>
        <end position="254"/>
    </location>
</feature>
<evidence type="ECO:0000256" key="6">
    <source>
        <dbReference type="ARBA" id="ARBA00022692"/>
    </source>
</evidence>
<evidence type="ECO:0000256" key="9">
    <source>
        <dbReference type="SAM" id="Phobius"/>
    </source>
</evidence>
<keyword evidence="7 9" id="KW-1133">Transmembrane helix</keyword>
<comment type="subcellular location">
    <subcellularLocation>
        <location evidence="1">Cell membrane</location>
        <topology evidence="1">Multi-pass membrane protein</topology>
    </subcellularLocation>
</comment>
<organism evidence="10 11">
    <name type="scientific">Levilactobacillus suantsaii</name>
    <dbReference type="NCBI Taxonomy" id="2292255"/>
    <lineage>
        <taxon>Bacteria</taxon>
        <taxon>Bacillati</taxon>
        <taxon>Bacillota</taxon>
        <taxon>Bacilli</taxon>
        <taxon>Lactobacillales</taxon>
        <taxon>Lactobacillaceae</taxon>
        <taxon>Levilactobacillus</taxon>
    </lineage>
</organism>